<dbReference type="GO" id="GO:0004222">
    <property type="term" value="F:metalloendopeptidase activity"/>
    <property type="evidence" value="ECO:0007669"/>
    <property type="project" value="InterPro"/>
</dbReference>
<reference evidence="5" key="1">
    <citation type="submission" date="2020-08" db="EMBL/GenBank/DDBJ databases">
        <title>Genome public.</title>
        <authorList>
            <person name="Liu C."/>
            <person name="Sun Q."/>
        </authorList>
    </citation>
    <scope>NUCLEOTIDE SEQUENCE</scope>
    <source>
        <strain evidence="5">BX21</strain>
    </source>
</reference>
<dbReference type="PANTHER" id="PTHR11851:SF49">
    <property type="entry name" value="MITOCHONDRIAL-PROCESSING PEPTIDASE SUBUNIT ALPHA"/>
    <property type="match status" value="1"/>
</dbReference>
<dbReference type="Proteomes" id="UP000601171">
    <property type="component" value="Unassembled WGS sequence"/>
</dbReference>
<evidence type="ECO:0000259" key="3">
    <source>
        <dbReference type="Pfam" id="PF00675"/>
    </source>
</evidence>
<comment type="similarity">
    <text evidence="1 2">Belongs to the peptidase M16 family.</text>
</comment>
<dbReference type="Pfam" id="PF00675">
    <property type="entry name" value="Peptidase_M16"/>
    <property type="match status" value="1"/>
</dbReference>
<feature type="domain" description="Peptidase M16 N-terminal" evidence="3">
    <location>
        <begin position="13"/>
        <end position="158"/>
    </location>
</feature>
<protein>
    <submittedName>
        <fullName evidence="5">Insulinase family protein</fullName>
    </submittedName>
</protein>
<evidence type="ECO:0000259" key="4">
    <source>
        <dbReference type="Pfam" id="PF05193"/>
    </source>
</evidence>
<keyword evidence="6" id="KW-1185">Reference proteome</keyword>
<evidence type="ECO:0000313" key="6">
    <source>
        <dbReference type="Proteomes" id="UP000601171"/>
    </source>
</evidence>
<evidence type="ECO:0000256" key="1">
    <source>
        <dbReference type="ARBA" id="ARBA00007261"/>
    </source>
</evidence>
<dbReference type="Gene3D" id="3.30.830.10">
    <property type="entry name" value="Metalloenzyme, LuxS/M16 peptidase-like"/>
    <property type="match status" value="2"/>
</dbReference>
<name>A0A926IK77_9FIRM</name>
<accession>A0A926IK77</accession>
<dbReference type="InterPro" id="IPR001431">
    <property type="entry name" value="Pept_M16_Zn_BS"/>
</dbReference>
<dbReference type="PROSITE" id="PS00143">
    <property type="entry name" value="INSULINASE"/>
    <property type="match status" value="1"/>
</dbReference>
<feature type="domain" description="Peptidase M16 C-terminal" evidence="4">
    <location>
        <begin position="165"/>
        <end position="342"/>
    </location>
</feature>
<dbReference type="SUPFAM" id="SSF63411">
    <property type="entry name" value="LuxS/MPP-like metallohydrolase"/>
    <property type="match status" value="2"/>
</dbReference>
<gene>
    <name evidence="5" type="ORF">H8707_11180</name>
</gene>
<dbReference type="GO" id="GO:0006508">
    <property type="term" value="P:proteolysis"/>
    <property type="evidence" value="ECO:0007669"/>
    <property type="project" value="InterPro"/>
</dbReference>
<dbReference type="InterPro" id="IPR011249">
    <property type="entry name" value="Metalloenz_LuxS/M16"/>
</dbReference>
<dbReference type="GO" id="GO:0046872">
    <property type="term" value="F:metal ion binding"/>
    <property type="evidence" value="ECO:0007669"/>
    <property type="project" value="InterPro"/>
</dbReference>
<dbReference type="FunFam" id="3.30.830.10:FF:000008">
    <property type="entry name" value="Mitochondrial-processing peptidase subunit beta"/>
    <property type="match status" value="1"/>
</dbReference>
<proteinExistence type="inferred from homology"/>
<organism evidence="5 6">
    <name type="scientific">Paratissierella segnis</name>
    <dbReference type="NCBI Taxonomy" id="2763679"/>
    <lineage>
        <taxon>Bacteria</taxon>
        <taxon>Bacillati</taxon>
        <taxon>Bacillota</taxon>
        <taxon>Tissierellia</taxon>
        <taxon>Tissierellales</taxon>
        <taxon>Tissierellaceae</taxon>
        <taxon>Paratissierella</taxon>
    </lineage>
</organism>
<dbReference type="Pfam" id="PF05193">
    <property type="entry name" value="Peptidase_M16_C"/>
    <property type="match status" value="1"/>
</dbReference>
<dbReference type="InterPro" id="IPR011765">
    <property type="entry name" value="Pept_M16_N"/>
</dbReference>
<evidence type="ECO:0000313" key="5">
    <source>
        <dbReference type="EMBL" id="MBC8588779.1"/>
    </source>
</evidence>
<dbReference type="RefSeq" id="WP_262430235.1">
    <property type="nucleotide sequence ID" value="NZ_JACRTG010000027.1"/>
</dbReference>
<comment type="caution">
    <text evidence="5">The sequence shown here is derived from an EMBL/GenBank/DDBJ whole genome shotgun (WGS) entry which is preliminary data.</text>
</comment>
<dbReference type="AlphaFoldDB" id="A0A926IK77"/>
<dbReference type="InterPro" id="IPR050361">
    <property type="entry name" value="MPP/UQCRC_Complex"/>
</dbReference>
<dbReference type="PANTHER" id="PTHR11851">
    <property type="entry name" value="METALLOPROTEASE"/>
    <property type="match status" value="1"/>
</dbReference>
<dbReference type="InterPro" id="IPR007863">
    <property type="entry name" value="Peptidase_M16_C"/>
</dbReference>
<sequence>MYILDKLDNGIHVAMEKVDYLNSVTLGVVIECGSIRENETNNGVSHFIEHMLFKGTKSRTSKEIAEAIDNVGGQINAFTGKEQTAYYIKVLDDHLNIAIDVLSDMFLNSLFLDGEIEKEKNVIMEEINMYQDSPEDLVYELLNEIMFKKTPLEYPILGIDSSIINLNKDKILKYFYENYNPEDIIISIVGKFDEKKVISQLNNTFGKFNIGNSTKDVSNIITYNFTNNIKGINKNFEQLNLCIGMNGVNSMSDDIYPILILNNIFGGSMSSKLFQRLREDEGLVYDIDSHMTAYKDIGIFTIYAGLNSENLIKSIKLIDEEIRKIKKSLITKDELSRSKDQLKGNYILAMESTFNRMMEIGKSTSQFHRIETIEEVIKKIDNVKMDDIERVVNHIFQNDSFNIAYVGELDEQETVEEEIKEILFG</sequence>
<dbReference type="EMBL" id="JACRTG010000027">
    <property type="protein sequence ID" value="MBC8588779.1"/>
    <property type="molecule type" value="Genomic_DNA"/>
</dbReference>
<evidence type="ECO:0000256" key="2">
    <source>
        <dbReference type="RuleBase" id="RU004447"/>
    </source>
</evidence>